<feature type="transmembrane region" description="Helical" evidence="1">
    <location>
        <begin position="49"/>
        <end position="66"/>
    </location>
</feature>
<organism evidence="3 4">
    <name type="scientific">Campylobacter rectus RM3267</name>
    <dbReference type="NCBI Taxonomy" id="553218"/>
    <lineage>
        <taxon>Bacteria</taxon>
        <taxon>Pseudomonadati</taxon>
        <taxon>Campylobacterota</taxon>
        <taxon>Epsilonproteobacteria</taxon>
        <taxon>Campylobacterales</taxon>
        <taxon>Campylobacteraceae</taxon>
        <taxon>Campylobacter</taxon>
    </lineage>
</organism>
<dbReference type="NCBIfam" id="NF037970">
    <property type="entry name" value="vanZ_1"/>
    <property type="match status" value="1"/>
</dbReference>
<dbReference type="STRING" id="553218.CAMRE0001_1685"/>
<feature type="transmembrane region" description="Helical" evidence="1">
    <location>
        <begin position="98"/>
        <end position="119"/>
    </location>
</feature>
<sequence length="126" mass="14067">MALLVKNPLKSMKLSKISAAFFFIFLIAIEYLALTPAQIKLIENSWDKANHFFAFSVLYVTLNFGFSRLNLGAKVAILLAYGIQIEVAQSFVPNRYFSLLDIVADGIGIVFGILLVKILDGFKARF</sequence>
<keyword evidence="4" id="KW-1185">Reference proteome</keyword>
<gene>
    <name evidence="3" type="ORF">CAMRE0001_1685</name>
</gene>
<keyword evidence="1" id="KW-1133">Transmembrane helix</keyword>
<feature type="transmembrane region" description="Helical" evidence="1">
    <location>
        <begin position="20"/>
        <end position="37"/>
    </location>
</feature>
<protein>
    <submittedName>
        <fullName evidence="3">VanZ-like protein</fullName>
    </submittedName>
</protein>
<dbReference type="Pfam" id="PF04892">
    <property type="entry name" value="VanZ"/>
    <property type="match status" value="1"/>
</dbReference>
<evidence type="ECO:0000259" key="2">
    <source>
        <dbReference type="Pfam" id="PF04892"/>
    </source>
</evidence>
<name>B9CZA3_CAMRE</name>
<dbReference type="InterPro" id="IPR006976">
    <property type="entry name" value="VanZ-like"/>
</dbReference>
<dbReference type="AlphaFoldDB" id="B9CZA3"/>
<accession>B9CZA3</accession>
<dbReference type="EMBL" id="ACFU01000003">
    <property type="protein sequence ID" value="EEF15034.1"/>
    <property type="molecule type" value="Genomic_DNA"/>
</dbReference>
<evidence type="ECO:0000313" key="4">
    <source>
        <dbReference type="Proteomes" id="UP000003082"/>
    </source>
</evidence>
<reference evidence="3 4" key="1">
    <citation type="submission" date="2008-08" db="EMBL/GenBank/DDBJ databases">
        <authorList>
            <person name="Madupu R."/>
            <person name="Durkin A.S."/>
            <person name="Torralba M."/>
            <person name="Methe B."/>
            <person name="Sutton G.G."/>
            <person name="Strausberg R.L."/>
            <person name="Nelson K.E."/>
        </authorList>
    </citation>
    <scope>NUCLEOTIDE SEQUENCE [LARGE SCALE GENOMIC DNA]</scope>
    <source>
        <strain evidence="3 4">RM3267</strain>
    </source>
</reference>
<dbReference type="Proteomes" id="UP000003082">
    <property type="component" value="Unassembled WGS sequence"/>
</dbReference>
<comment type="caution">
    <text evidence="3">The sequence shown here is derived from an EMBL/GenBank/DDBJ whole genome shotgun (WGS) entry which is preliminary data.</text>
</comment>
<feature type="transmembrane region" description="Helical" evidence="1">
    <location>
        <begin position="73"/>
        <end position="92"/>
    </location>
</feature>
<evidence type="ECO:0000313" key="3">
    <source>
        <dbReference type="EMBL" id="EEF15034.1"/>
    </source>
</evidence>
<evidence type="ECO:0000256" key="1">
    <source>
        <dbReference type="SAM" id="Phobius"/>
    </source>
</evidence>
<feature type="domain" description="VanZ-like" evidence="2">
    <location>
        <begin position="39"/>
        <end position="119"/>
    </location>
</feature>
<dbReference type="eggNOG" id="COG5652">
    <property type="taxonomic scope" value="Bacteria"/>
</dbReference>
<dbReference type="PANTHER" id="PTHR28008">
    <property type="entry name" value="DOMAIN PROTEIN, PUTATIVE (AFU_ORTHOLOGUE AFUA_3G10980)-RELATED"/>
    <property type="match status" value="1"/>
</dbReference>
<dbReference type="PANTHER" id="PTHR28008:SF1">
    <property type="entry name" value="DOMAIN PROTEIN, PUTATIVE (AFU_ORTHOLOGUE AFUA_3G10980)-RELATED"/>
    <property type="match status" value="1"/>
</dbReference>
<keyword evidence="1" id="KW-0472">Membrane</keyword>
<proteinExistence type="predicted"/>
<keyword evidence="1" id="KW-0812">Transmembrane</keyword>